<dbReference type="NCBIfam" id="TIGR02740">
    <property type="entry name" value="TraF-like"/>
    <property type="match status" value="1"/>
</dbReference>
<dbReference type="InterPro" id="IPR039555">
    <property type="entry name" value="TraF/TrbB"/>
</dbReference>
<sequence length="283" mass="31187">MHKAHRHSLRLVLAGLVLAHCTAAPAALAQSEARDAEPQDTETQVTPIPQGDAFYCAERRLGTWFYCDVPRSDTTATAPDPVPAVARMEAIARQLDELKARAILEPTSANVTAYVKFQREQLNRASLFADVWSRAVWQNPDLDYTLQRPINTLGKKTWLEGRKSDRAATMASLAARYGVYYFYSSSCGACDVFAPILKSLSDQYALSVLPVSMDGGRSSAFPDFVVNTGQYEKMGLTGNQVPALVLFDTLTHRPVPIGYGVMSADEVMQRIFTLTRVEPGSDY</sequence>
<dbReference type="Pfam" id="PF13728">
    <property type="entry name" value="TraF"/>
    <property type="match status" value="1"/>
</dbReference>
<dbReference type="Gene3D" id="3.40.30.10">
    <property type="entry name" value="Glutaredoxin"/>
    <property type="match status" value="1"/>
</dbReference>
<evidence type="ECO:0000313" key="2">
    <source>
        <dbReference type="EMBL" id="NML95895.1"/>
    </source>
</evidence>
<dbReference type="EMBL" id="JABBGM010000014">
    <property type="protein sequence ID" value="NML95895.1"/>
    <property type="molecule type" value="Genomic_DNA"/>
</dbReference>
<dbReference type="Proteomes" id="UP000583556">
    <property type="component" value="Unassembled WGS sequence"/>
</dbReference>
<proteinExistence type="predicted"/>
<feature type="chain" id="PRO_5030662994" evidence="1">
    <location>
        <begin position="27"/>
        <end position="283"/>
    </location>
</feature>
<protein>
    <submittedName>
        <fullName evidence="2">Conjugal transfer protein TraF</fullName>
    </submittedName>
</protein>
<comment type="caution">
    <text evidence="2">The sequence shown here is derived from an EMBL/GenBank/DDBJ whole genome shotgun (WGS) entry which is preliminary data.</text>
</comment>
<dbReference type="AlphaFoldDB" id="A0A7Y0BSQ0"/>
<organism evidence="2 3">
    <name type="scientific">Novosphingobium olei</name>
    <dbReference type="NCBI Taxonomy" id="2728851"/>
    <lineage>
        <taxon>Bacteria</taxon>
        <taxon>Pseudomonadati</taxon>
        <taxon>Pseudomonadota</taxon>
        <taxon>Alphaproteobacteria</taxon>
        <taxon>Sphingomonadales</taxon>
        <taxon>Sphingomonadaceae</taxon>
        <taxon>Novosphingobium</taxon>
    </lineage>
</organism>
<dbReference type="SUPFAM" id="SSF52833">
    <property type="entry name" value="Thioredoxin-like"/>
    <property type="match status" value="1"/>
</dbReference>
<name>A0A7Y0BSQ0_9SPHN</name>
<evidence type="ECO:0000313" key="3">
    <source>
        <dbReference type="Proteomes" id="UP000583556"/>
    </source>
</evidence>
<accession>A0A7Y0BSQ0</accession>
<keyword evidence="3" id="KW-1185">Reference proteome</keyword>
<gene>
    <name evidence="2" type="ORF">HHL27_19655</name>
</gene>
<dbReference type="InterPro" id="IPR036249">
    <property type="entry name" value="Thioredoxin-like_sf"/>
</dbReference>
<dbReference type="InterPro" id="IPR014111">
    <property type="entry name" value="T4SS_TraF-like"/>
</dbReference>
<keyword evidence="1" id="KW-0732">Signal</keyword>
<feature type="signal peptide" evidence="1">
    <location>
        <begin position="1"/>
        <end position="26"/>
    </location>
</feature>
<dbReference type="RefSeq" id="WP_169495102.1">
    <property type="nucleotide sequence ID" value="NZ_JABBGM010000014.1"/>
</dbReference>
<reference evidence="2 3" key="1">
    <citation type="submission" date="2020-04" db="EMBL/GenBank/DDBJ databases">
        <title>Novosphingobium sp. TW-4 isolated from soil.</title>
        <authorList>
            <person name="Dahal R.H."/>
            <person name="Chaudhary D.K."/>
        </authorList>
    </citation>
    <scope>NUCLEOTIDE SEQUENCE [LARGE SCALE GENOMIC DNA]</scope>
    <source>
        <strain evidence="2 3">TW-4</strain>
    </source>
</reference>
<evidence type="ECO:0000256" key="1">
    <source>
        <dbReference type="SAM" id="SignalP"/>
    </source>
</evidence>